<dbReference type="STRING" id="388467.A19Y_4246"/>
<evidence type="ECO:0000256" key="6">
    <source>
        <dbReference type="ARBA" id="ARBA00023012"/>
    </source>
</evidence>
<dbReference type="PRINTS" id="PR00344">
    <property type="entry name" value="BCTRLSENSOR"/>
</dbReference>
<evidence type="ECO:0000313" key="10">
    <source>
        <dbReference type="EMBL" id="KEI68928.1"/>
    </source>
</evidence>
<dbReference type="AlphaFoldDB" id="A0A073CMH5"/>
<keyword evidence="3" id="KW-0597">Phosphoprotein</keyword>
<dbReference type="InterPro" id="IPR003661">
    <property type="entry name" value="HisK_dim/P_dom"/>
</dbReference>
<proteinExistence type="predicted"/>
<dbReference type="InterPro" id="IPR005467">
    <property type="entry name" value="His_kinase_dom"/>
</dbReference>
<evidence type="ECO:0000256" key="7">
    <source>
        <dbReference type="SAM" id="Coils"/>
    </source>
</evidence>
<dbReference type="HOGENOM" id="CLU_760436_0_0_3"/>
<keyword evidence="4 10" id="KW-0808">Transferase</keyword>
<dbReference type="PATRIC" id="fig|388467.6.peg.4182"/>
<dbReference type="CDD" id="cd00082">
    <property type="entry name" value="HisKA"/>
    <property type="match status" value="1"/>
</dbReference>
<dbReference type="PROSITE" id="PS50109">
    <property type="entry name" value="HIS_KIN"/>
    <property type="match status" value="1"/>
</dbReference>
<dbReference type="EMBL" id="CM002803">
    <property type="protein sequence ID" value="KEI68928.1"/>
    <property type="molecule type" value="Genomic_DNA"/>
</dbReference>
<evidence type="ECO:0000256" key="5">
    <source>
        <dbReference type="ARBA" id="ARBA00022777"/>
    </source>
</evidence>
<dbReference type="InterPro" id="IPR036890">
    <property type="entry name" value="HATPase_C_sf"/>
</dbReference>
<dbReference type="Pfam" id="PF02518">
    <property type="entry name" value="HATPase_c"/>
    <property type="match status" value="1"/>
</dbReference>
<evidence type="ECO:0000256" key="2">
    <source>
        <dbReference type="ARBA" id="ARBA00012438"/>
    </source>
</evidence>
<dbReference type="Gene3D" id="3.30.565.10">
    <property type="entry name" value="Histidine kinase-like ATPase, C-terminal domain"/>
    <property type="match status" value="1"/>
</dbReference>
<dbReference type="GO" id="GO:0000155">
    <property type="term" value="F:phosphorelay sensor kinase activity"/>
    <property type="evidence" value="ECO:0007669"/>
    <property type="project" value="InterPro"/>
</dbReference>
<keyword evidence="8" id="KW-0812">Transmembrane</keyword>
<feature type="transmembrane region" description="Helical" evidence="8">
    <location>
        <begin position="14"/>
        <end position="35"/>
    </location>
</feature>
<evidence type="ECO:0000313" key="11">
    <source>
        <dbReference type="Proteomes" id="UP000027395"/>
    </source>
</evidence>
<evidence type="ECO:0000256" key="3">
    <source>
        <dbReference type="ARBA" id="ARBA00022553"/>
    </source>
</evidence>
<dbReference type="SUPFAM" id="SSF47384">
    <property type="entry name" value="Homodimeric domain of signal transducing histidine kinase"/>
    <property type="match status" value="1"/>
</dbReference>
<dbReference type="EC" id="2.7.13.3" evidence="2"/>
<feature type="domain" description="Histidine kinase" evidence="9">
    <location>
        <begin position="126"/>
        <end position="354"/>
    </location>
</feature>
<dbReference type="PANTHER" id="PTHR43711:SF1">
    <property type="entry name" value="HISTIDINE KINASE 1"/>
    <property type="match status" value="1"/>
</dbReference>
<dbReference type="InterPro" id="IPR003594">
    <property type="entry name" value="HATPase_dom"/>
</dbReference>
<dbReference type="SUPFAM" id="SSF55874">
    <property type="entry name" value="ATPase domain of HSP90 chaperone/DNA topoisomerase II/histidine kinase"/>
    <property type="match status" value="1"/>
</dbReference>
<evidence type="ECO:0000256" key="1">
    <source>
        <dbReference type="ARBA" id="ARBA00000085"/>
    </source>
</evidence>
<comment type="catalytic activity">
    <reaction evidence="1">
        <text>ATP + protein L-histidine = ADP + protein N-phospho-L-histidine.</text>
        <dbReference type="EC" id="2.7.13.3"/>
    </reaction>
</comment>
<evidence type="ECO:0000259" key="9">
    <source>
        <dbReference type="PROSITE" id="PS50109"/>
    </source>
</evidence>
<dbReference type="SMART" id="SM00388">
    <property type="entry name" value="HisKA"/>
    <property type="match status" value="1"/>
</dbReference>
<keyword evidence="5 10" id="KW-0418">Kinase</keyword>
<organism evidence="10 11">
    <name type="scientific">Planktothrix agardhii (strain NIVA-CYA 126/8)</name>
    <dbReference type="NCBI Taxonomy" id="388467"/>
    <lineage>
        <taxon>Bacteria</taxon>
        <taxon>Bacillati</taxon>
        <taxon>Cyanobacteriota</taxon>
        <taxon>Cyanophyceae</taxon>
        <taxon>Oscillatoriophycideae</taxon>
        <taxon>Oscillatoriales</taxon>
        <taxon>Microcoleaceae</taxon>
        <taxon>Planktothrix</taxon>
    </lineage>
</organism>
<gene>
    <name evidence="10" type="ORF">A19Y_4246</name>
</gene>
<feature type="transmembrane region" description="Helical" evidence="8">
    <location>
        <begin position="41"/>
        <end position="61"/>
    </location>
</feature>
<dbReference type="Gene3D" id="1.10.287.130">
    <property type="match status" value="1"/>
</dbReference>
<dbReference type="InterPro" id="IPR004358">
    <property type="entry name" value="Sig_transdc_His_kin-like_C"/>
</dbReference>
<dbReference type="PANTHER" id="PTHR43711">
    <property type="entry name" value="TWO-COMPONENT HISTIDINE KINASE"/>
    <property type="match status" value="1"/>
</dbReference>
<keyword evidence="11" id="KW-1185">Reference proteome</keyword>
<keyword evidence="8" id="KW-0472">Membrane</keyword>
<protein>
    <recommendedName>
        <fullName evidence="2">histidine kinase</fullName>
        <ecNumber evidence="2">2.7.13.3</ecNumber>
    </recommendedName>
</protein>
<sequence>MGQKLRQSMELKRGVPIAIIALIALGVIAYLAHSFSVSKVLIPIVSVLVAFFSSLMALIYYQNLQQLKQKNASLEALLQTTKERFLLEKHDLGKQLKTTVEKYSNLESKNKVLQEMNHRKDDFLRQTSHELRTPMNGIIGSLQLLLDDLCDDRDEELELLKQAHDSSLHLLTLINQVLDLARIEEGRISFDIKTIDLQACLTAALYLQFSNIRQKGLRLYKQDYSHRINVKADPTKLKQIFINIIGNAIKFTDRGSISISTEIRHGNHPQTQESEEIAVITIKDTGIGISPHIQEKLFQPFVVEDESRLHTLGSTGLGLAISKNLVEMMGGRIQLVSPGKNQGTIIEIFLPLSDGETYNSYLNE</sequence>
<evidence type="ECO:0000256" key="4">
    <source>
        <dbReference type="ARBA" id="ARBA00022679"/>
    </source>
</evidence>
<feature type="coiled-coil region" evidence="7">
    <location>
        <begin position="64"/>
        <end position="116"/>
    </location>
</feature>
<name>A0A073CMH5_PLAA1</name>
<dbReference type="Pfam" id="PF00512">
    <property type="entry name" value="HisKA"/>
    <property type="match status" value="1"/>
</dbReference>
<keyword evidence="7" id="KW-0175">Coiled coil</keyword>
<evidence type="ECO:0000256" key="8">
    <source>
        <dbReference type="SAM" id="Phobius"/>
    </source>
</evidence>
<dbReference type="InterPro" id="IPR036097">
    <property type="entry name" value="HisK_dim/P_sf"/>
</dbReference>
<keyword evidence="6" id="KW-0902">Two-component regulatory system</keyword>
<reference evidence="10 11" key="1">
    <citation type="journal article" date="2014" name="Appl. Environ. Microbiol.">
        <title>Elucidation of insertion elements encoded on plasmids and in vitro construction of shuttle vectors from the toxic cyanobacterium Planktothrix.</title>
        <authorList>
            <person name="Christiansen G."/>
            <person name="Goesmann A."/>
            <person name="Kurmayer R."/>
        </authorList>
    </citation>
    <scope>NUCLEOTIDE SEQUENCE [LARGE SCALE GENOMIC DNA]</scope>
    <source>
        <strain evidence="10 11">NIVA-CYA 126/8</strain>
    </source>
</reference>
<accession>A0A073CMH5</accession>
<keyword evidence="8" id="KW-1133">Transmembrane helix</keyword>
<dbReference type="Proteomes" id="UP000027395">
    <property type="component" value="Chromosome"/>
</dbReference>
<dbReference type="eggNOG" id="COG2205">
    <property type="taxonomic scope" value="Bacteria"/>
</dbReference>
<dbReference type="SMART" id="SM00387">
    <property type="entry name" value="HATPase_c"/>
    <property type="match status" value="1"/>
</dbReference>
<dbReference type="InterPro" id="IPR050736">
    <property type="entry name" value="Sensor_HK_Regulatory"/>
</dbReference>